<dbReference type="Pfam" id="PF06089">
    <property type="entry name" value="Asparaginase_II"/>
    <property type="match status" value="1"/>
</dbReference>
<evidence type="ECO:0000256" key="1">
    <source>
        <dbReference type="SAM" id="MobiDB-lite"/>
    </source>
</evidence>
<feature type="region of interest" description="Disordered" evidence="1">
    <location>
        <begin position="1"/>
        <end position="23"/>
    </location>
</feature>
<dbReference type="AlphaFoldDB" id="A0A8H9GVY7"/>
<keyword evidence="3" id="KW-1185">Reference proteome</keyword>
<dbReference type="PANTHER" id="PTHR42110:SF1">
    <property type="entry name" value="L-ASPARAGINASE, PUTATIVE (AFU_ORTHOLOGUE AFUA_3G11890)-RELATED"/>
    <property type="match status" value="1"/>
</dbReference>
<dbReference type="InterPro" id="IPR010349">
    <property type="entry name" value="Asparaginase_II"/>
</dbReference>
<protein>
    <submittedName>
        <fullName evidence="2">Asparaginase</fullName>
    </submittedName>
</protein>
<sequence>MQDAQSPQLGGEPGRLGAPVGVGDAHEHEQAGFVDGADDLTLHHNGRGADPLYDRTHGPEFCHVLGLRRLPVMSEMVVEVVRSGFVESVHRARVHVIGADGAPVLVCGDTSSLASPRSAVKPLQALAMVRAGLPLEDELLALAAASHSGEPFHIDGVRKILAGAGLDETSLRCPEDLPLDEEERRRVLREHGDARRILMNCSGKHAAMLATCAVNGWPVDDYRHPGHPLQRAIRATVEELTGERVAATGVDGCGAPLFFVSMAGVTRAFRALTLAPAGTPERRVADAMRAHPEWTSGTTRAENLLMRAVPGLLVKSGAEAFDAFADAEGRAGTVKIVDGGGRARVPVTVAALRAAGIDAPELAGLATAPLFGGGVPVGEVRVRPA</sequence>
<dbReference type="PANTHER" id="PTHR42110">
    <property type="entry name" value="L-ASPARAGINASE, PUTATIVE (AFU_ORTHOLOGUE AFUA_3G11890)-RELATED"/>
    <property type="match status" value="1"/>
</dbReference>
<name>A0A8H9GVY7_9ACTN</name>
<reference evidence="2" key="2">
    <citation type="submission" date="2020-09" db="EMBL/GenBank/DDBJ databases">
        <authorList>
            <person name="Sun Q."/>
            <person name="Zhou Y."/>
        </authorList>
    </citation>
    <scope>NUCLEOTIDE SEQUENCE</scope>
    <source>
        <strain evidence="2">CGMCC 4.7138</strain>
    </source>
</reference>
<dbReference type="EMBL" id="BMMN01000002">
    <property type="protein sequence ID" value="GGO02847.1"/>
    <property type="molecule type" value="Genomic_DNA"/>
</dbReference>
<proteinExistence type="predicted"/>
<reference evidence="2" key="1">
    <citation type="journal article" date="2014" name="Int. J. Syst. Evol. Microbiol.">
        <title>Complete genome sequence of Corynebacterium casei LMG S-19264T (=DSM 44701T), isolated from a smear-ripened cheese.</title>
        <authorList>
            <consortium name="US DOE Joint Genome Institute (JGI-PGF)"/>
            <person name="Walter F."/>
            <person name="Albersmeier A."/>
            <person name="Kalinowski J."/>
            <person name="Ruckert C."/>
        </authorList>
    </citation>
    <scope>NUCLEOTIDE SEQUENCE</scope>
    <source>
        <strain evidence="2">CGMCC 4.7138</strain>
    </source>
</reference>
<organism evidence="2 3">
    <name type="scientific">Microbispora bryophytorum</name>
    <dbReference type="NCBI Taxonomy" id="1460882"/>
    <lineage>
        <taxon>Bacteria</taxon>
        <taxon>Bacillati</taxon>
        <taxon>Actinomycetota</taxon>
        <taxon>Actinomycetes</taxon>
        <taxon>Streptosporangiales</taxon>
        <taxon>Streptosporangiaceae</taxon>
        <taxon>Microbispora</taxon>
    </lineage>
</organism>
<evidence type="ECO:0000313" key="2">
    <source>
        <dbReference type="EMBL" id="GGO02847.1"/>
    </source>
</evidence>
<comment type="caution">
    <text evidence="2">The sequence shown here is derived from an EMBL/GenBank/DDBJ whole genome shotgun (WGS) entry which is preliminary data.</text>
</comment>
<accession>A0A8H9GVY7</accession>
<evidence type="ECO:0000313" key="3">
    <source>
        <dbReference type="Proteomes" id="UP000653480"/>
    </source>
</evidence>
<gene>
    <name evidence="2" type="ORF">GCM10011574_12070</name>
</gene>
<dbReference type="Proteomes" id="UP000653480">
    <property type="component" value="Unassembled WGS sequence"/>
</dbReference>